<dbReference type="Pfam" id="PF14559">
    <property type="entry name" value="TPR_19"/>
    <property type="match status" value="1"/>
</dbReference>
<dbReference type="SUPFAM" id="SSF48452">
    <property type="entry name" value="TPR-like"/>
    <property type="match status" value="1"/>
</dbReference>
<gene>
    <name evidence="1" type="ORF">JOL79_11170</name>
</gene>
<evidence type="ECO:0000313" key="2">
    <source>
        <dbReference type="Proteomes" id="UP000674234"/>
    </source>
</evidence>
<protein>
    <recommendedName>
        <fullName evidence="3">Tetratricopeptide repeat protein</fullName>
    </recommendedName>
</protein>
<dbReference type="InterPro" id="IPR011990">
    <property type="entry name" value="TPR-like_helical_dom_sf"/>
</dbReference>
<dbReference type="Proteomes" id="UP000674234">
    <property type="component" value="Unassembled WGS sequence"/>
</dbReference>
<evidence type="ECO:0008006" key="3">
    <source>
        <dbReference type="Google" id="ProtNLM"/>
    </source>
</evidence>
<sequence>MGEETHPFDAHRTLMCEDRAGSLAGWQVSSLLTEIADVLMVRFMPENDHEELYGRFEAAASELDRRGLDADSIIRYGMLSEILGPLLIELLIGQILPGEDRGDQLWQTRVDVEGWRKLLRMHSPPTGGTEEVSDLVNTTAEVFAPLLNWAAQASMSDLVTLRLPDHEQFWKCIPLPRDYRAITIQYRWLVERLTATYLKQWTLASLLLEYRFRQNLQSMSFPAWVIEARDVPLDDVAKSIAHRTAVDWEPASEGLPQPKFLLAEMANHARGLLKAGRAADAAALFEFALEKWPDDIEARNNLGFCLISSDPERALTHLNTAAREGYEPALVNTYNRMCCYIALHQPRAALEVAELWWQAASLEAHAGLSATLWVPSRDGWDLQIAVEATSALITLAVQLASGQGWQDEERVWRARAA</sequence>
<name>A0A940WK56_9ACTN</name>
<organism evidence="1 2">
    <name type="scientific">Microbispora oryzae</name>
    <dbReference type="NCBI Taxonomy" id="2806554"/>
    <lineage>
        <taxon>Bacteria</taxon>
        <taxon>Bacillati</taxon>
        <taxon>Actinomycetota</taxon>
        <taxon>Actinomycetes</taxon>
        <taxon>Streptosporangiales</taxon>
        <taxon>Streptosporangiaceae</taxon>
        <taxon>Microbispora</taxon>
    </lineage>
</organism>
<reference evidence="1" key="1">
    <citation type="submission" date="2021-02" db="EMBL/GenBank/DDBJ databases">
        <title>Draft genome sequence of Microbispora sp. RL4-1S isolated from rice leaves in Thailand.</title>
        <authorList>
            <person name="Muangham S."/>
            <person name="Duangmal K."/>
        </authorList>
    </citation>
    <scope>NUCLEOTIDE SEQUENCE</scope>
    <source>
        <strain evidence="1">RL4-1S</strain>
    </source>
</reference>
<dbReference type="Gene3D" id="1.25.40.10">
    <property type="entry name" value="Tetratricopeptide repeat domain"/>
    <property type="match status" value="1"/>
</dbReference>
<comment type="caution">
    <text evidence="1">The sequence shown here is derived from an EMBL/GenBank/DDBJ whole genome shotgun (WGS) entry which is preliminary data.</text>
</comment>
<dbReference type="AlphaFoldDB" id="A0A940WK56"/>
<keyword evidence="2" id="KW-1185">Reference proteome</keyword>
<proteinExistence type="predicted"/>
<dbReference type="RefSeq" id="WP_210155680.1">
    <property type="nucleotide sequence ID" value="NZ_JAFCNB010000005.1"/>
</dbReference>
<accession>A0A940WK56</accession>
<dbReference type="EMBL" id="JAFCNB010000005">
    <property type="protein sequence ID" value="MBP2704373.1"/>
    <property type="molecule type" value="Genomic_DNA"/>
</dbReference>
<evidence type="ECO:0000313" key="1">
    <source>
        <dbReference type="EMBL" id="MBP2704373.1"/>
    </source>
</evidence>